<dbReference type="OrthoDB" id="342399at2"/>
<feature type="domain" description="Response regulatory" evidence="10">
    <location>
        <begin position="49"/>
        <end position="166"/>
    </location>
</feature>
<evidence type="ECO:0000256" key="7">
    <source>
        <dbReference type="ARBA" id="ARBA00023163"/>
    </source>
</evidence>
<dbReference type="PROSITE" id="PS00041">
    <property type="entry name" value="HTH_ARAC_FAMILY_1"/>
    <property type="match status" value="1"/>
</dbReference>
<protein>
    <submittedName>
        <fullName evidence="11">DNA-binding response regulator</fullName>
    </submittedName>
</protein>
<evidence type="ECO:0000256" key="1">
    <source>
        <dbReference type="ARBA" id="ARBA00004496"/>
    </source>
</evidence>
<dbReference type="Pfam" id="PF00072">
    <property type="entry name" value="Response_reg"/>
    <property type="match status" value="1"/>
</dbReference>
<feature type="modified residue" description="4-aspartylphosphate" evidence="8">
    <location>
        <position position="101"/>
    </location>
</feature>
<feature type="domain" description="HTH araC/xylS-type" evidence="9">
    <location>
        <begin position="464"/>
        <end position="561"/>
    </location>
</feature>
<dbReference type="GO" id="GO:0043565">
    <property type="term" value="F:sequence-specific DNA binding"/>
    <property type="evidence" value="ECO:0007669"/>
    <property type="project" value="InterPro"/>
</dbReference>
<evidence type="ECO:0000256" key="3">
    <source>
        <dbReference type="ARBA" id="ARBA00022553"/>
    </source>
</evidence>
<name>A0A3P3UB13_9BACL</name>
<dbReference type="Gene3D" id="1.10.10.60">
    <property type="entry name" value="Homeodomain-like"/>
    <property type="match status" value="2"/>
</dbReference>
<reference evidence="11 12" key="1">
    <citation type="submission" date="2018-11" db="EMBL/GenBank/DDBJ databases">
        <title>Genome sequencing of Paenibacillus sp. KCOM 3021 (= ChDC PVNT-B20).</title>
        <authorList>
            <person name="Kook J.-K."/>
            <person name="Park S.-N."/>
            <person name="Lim Y.K."/>
        </authorList>
    </citation>
    <scope>NUCLEOTIDE SEQUENCE [LARGE SCALE GENOMIC DNA]</scope>
    <source>
        <strain evidence="11 12">KCOM 3021</strain>
    </source>
</reference>
<keyword evidence="3 8" id="KW-0597">Phosphoprotein</keyword>
<dbReference type="GO" id="GO:0000160">
    <property type="term" value="P:phosphorelay signal transduction system"/>
    <property type="evidence" value="ECO:0007669"/>
    <property type="project" value="UniProtKB-KW"/>
</dbReference>
<dbReference type="PROSITE" id="PS50110">
    <property type="entry name" value="RESPONSE_REGULATORY"/>
    <property type="match status" value="1"/>
</dbReference>
<comment type="subcellular location">
    <subcellularLocation>
        <location evidence="1">Cytoplasm</location>
    </subcellularLocation>
</comment>
<evidence type="ECO:0000313" key="12">
    <source>
        <dbReference type="Proteomes" id="UP000267017"/>
    </source>
</evidence>
<evidence type="ECO:0000256" key="8">
    <source>
        <dbReference type="PROSITE-ProRule" id="PRU00169"/>
    </source>
</evidence>
<keyword evidence="6 11" id="KW-0238">DNA-binding</keyword>
<dbReference type="SUPFAM" id="SSF46689">
    <property type="entry name" value="Homeodomain-like"/>
    <property type="match status" value="2"/>
</dbReference>
<dbReference type="InterPro" id="IPR051552">
    <property type="entry name" value="HptR"/>
</dbReference>
<comment type="caution">
    <text evidence="11">The sequence shown here is derived from an EMBL/GenBank/DDBJ whole genome shotgun (WGS) entry which is preliminary data.</text>
</comment>
<dbReference type="PANTHER" id="PTHR42713">
    <property type="entry name" value="HISTIDINE KINASE-RELATED"/>
    <property type="match status" value="1"/>
</dbReference>
<dbReference type="PANTHER" id="PTHR42713:SF3">
    <property type="entry name" value="TRANSCRIPTIONAL REGULATORY PROTEIN HPTR"/>
    <property type="match status" value="1"/>
</dbReference>
<keyword evidence="7" id="KW-0804">Transcription</keyword>
<evidence type="ECO:0000256" key="4">
    <source>
        <dbReference type="ARBA" id="ARBA00023012"/>
    </source>
</evidence>
<gene>
    <name evidence="11" type="ORF">EHV15_30605</name>
</gene>
<keyword evidence="12" id="KW-1185">Reference proteome</keyword>
<dbReference type="InterPro" id="IPR011006">
    <property type="entry name" value="CheY-like_superfamily"/>
</dbReference>
<keyword evidence="2" id="KW-0963">Cytoplasm</keyword>
<dbReference type="Pfam" id="PF12833">
    <property type="entry name" value="HTH_18"/>
    <property type="match status" value="1"/>
</dbReference>
<keyword evidence="5" id="KW-0805">Transcription regulation</keyword>
<dbReference type="Proteomes" id="UP000267017">
    <property type="component" value="Unassembled WGS sequence"/>
</dbReference>
<dbReference type="CDD" id="cd17536">
    <property type="entry name" value="REC_YesN-like"/>
    <property type="match status" value="1"/>
</dbReference>
<dbReference type="EMBL" id="RRCN01000001">
    <property type="protein sequence ID" value="RRJ66798.1"/>
    <property type="molecule type" value="Genomic_DNA"/>
</dbReference>
<accession>A0A3P3UB13</accession>
<evidence type="ECO:0000256" key="2">
    <source>
        <dbReference type="ARBA" id="ARBA00022490"/>
    </source>
</evidence>
<dbReference type="SMART" id="SM00342">
    <property type="entry name" value="HTH_ARAC"/>
    <property type="match status" value="1"/>
</dbReference>
<dbReference type="AlphaFoldDB" id="A0A3P3UB13"/>
<evidence type="ECO:0000256" key="5">
    <source>
        <dbReference type="ARBA" id="ARBA00023015"/>
    </source>
</evidence>
<evidence type="ECO:0000256" key="6">
    <source>
        <dbReference type="ARBA" id="ARBA00023125"/>
    </source>
</evidence>
<dbReference type="InterPro" id="IPR018062">
    <property type="entry name" value="HTH_AraC-typ_CS"/>
</dbReference>
<keyword evidence="4" id="KW-0902">Two-component regulatory system</keyword>
<dbReference type="InterPro" id="IPR018060">
    <property type="entry name" value="HTH_AraC"/>
</dbReference>
<dbReference type="GO" id="GO:0003700">
    <property type="term" value="F:DNA-binding transcription factor activity"/>
    <property type="evidence" value="ECO:0007669"/>
    <property type="project" value="InterPro"/>
</dbReference>
<sequence length="564" mass="63646">MARAGSDCATFMTGLSCLMGKRMACISKASGEKVPEFHFTYREGPRMYQVMIVDDEPKLRSGLKTLIPWESLGYEVTATAASGIEALRLFQGNVPDLLIVDIRMPGMDGLHLIQEIHFLGLSPHFLILSGYADFEYARKALEFGADGYLLKPVNKEELTAKLRQLNHKLAQEQREDWIKSGVLTKEWLVYSLLTGQIREDEEKVREMAGQTGMLWPRYEIVLVRLGVAEREQAEALLHFRAKLASAFTAGGRGIVFGIAPYTVLLVNGPLRGDSGRKRLYRELRMLAGEADAPVDAAAGGAVHELQRIGESYKAAETLLGRSFFYEPGNMLGPDSRRDFAEIPRNGPYEERLDEGELAFRLFYFVDVGNAGALEPLLEAALRQWVAEGSGEAEIKQRLFQAANEVIRKVPPELRAKPEDVLAPAAFLSGIYEQRHIRGLFDYVLRFLEKLALSADSPGQDQDIKRLLDFIHRHYHENLRLEMLAGLFNYSSAYLGQLFKKKTGEYFNAYLDQVRIQKAKELLARGMKVYEAAERVGYANVNYFYEKFKKLEGRSPSEFRHPPDG</sequence>
<dbReference type="Gene3D" id="3.40.50.2300">
    <property type="match status" value="1"/>
</dbReference>
<dbReference type="SMART" id="SM00448">
    <property type="entry name" value="REC"/>
    <property type="match status" value="1"/>
</dbReference>
<organism evidence="11 12">
    <name type="scientific">Paenibacillus oralis</name>
    <dbReference type="NCBI Taxonomy" id="2490856"/>
    <lineage>
        <taxon>Bacteria</taxon>
        <taxon>Bacillati</taxon>
        <taxon>Bacillota</taxon>
        <taxon>Bacilli</taxon>
        <taxon>Bacillales</taxon>
        <taxon>Paenibacillaceae</taxon>
        <taxon>Paenibacillus</taxon>
    </lineage>
</organism>
<dbReference type="GO" id="GO:0005737">
    <property type="term" value="C:cytoplasm"/>
    <property type="evidence" value="ECO:0007669"/>
    <property type="project" value="UniProtKB-SubCell"/>
</dbReference>
<dbReference type="PROSITE" id="PS01124">
    <property type="entry name" value="HTH_ARAC_FAMILY_2"/>
    <property type="match status" value="1"/>
</dbReference>
<dbReference type="SUPFAM" id="SSF52172">
    <property type="entry name" value="CheY-like"/>
    <property type="match status" value="1"/>
</dbReference>
<evidence type="ECO:0000259" key="10">
    <source>
        <dbReference type="PROSITE" id="PS50110"/>
    </source>
</evidence>
<proteinExistence type="predicted"/>
<evidence type="ECO:0000259" key="9">
    <source>
        <dbReference type="PROSITE" id="PS01124"/>
    </source>
</evidence>
<evidence type="ECO:0000313" key="11">
    <source>
        <dbReference type="EMBL" id="RRJ66798.1"/>
    </source>
</evidence>
<dbReference type="InterPro" id="IPR009057">
    <property type="entry name" value="Homeodomain-like_sf"/>
</dbReference>
<dbReference type="InterPro" id="IPR001789">
    <property type="entry name" value="Sig_transdc_resp-reg_receiver"/>
</dbReference>